<keyword evidence="1" id="KW-0472">Membrane</keyword>
<dbReference type="Proteomes" id="UP001143545">
    <property type="component" value="Unassembled WGS sequence"/>
</dbReference>
<keyword evidence="3" id="KW-1185">Reference proteome</keyword>
<reference evidence="2" key="1">
    <citation type="submission" date="2022-07" db="EMBL/GenBank/DDBJ databases">
        <title>Taxonomy of Novel Oxalotrophic and Methylotrophic Bacteria.</title>
        <authorList>
            <person name="Sahin N."/>
            <person name="Tani A."/>
        </authorList>
    </citation>
    <scope>NUCLEOTIDE SEQUENCE</scope>
    <source>
        <strain evidence="2">AM327</strain>
    </source>
</reference>
<keyword evidence="1" id="KW-1133">Transmembrane helix</keyword>
<dbReference type="RefSeq" id="WP_281754593.1">
    <property type="nucleotide sequence ID" value="NZ_BRVP01000013.1"/>
</dbReference>
<proteinExistence type="predicted"/>
<evidence type="ECO:0000313" key="3">
    <source>
        <dbReference type="Proteomes" id="UP001143545"/>
    </source>
</evidence>
<evidence type="ECO:0000313" key="2">
    <source>
        <dbReference type="EMBL" id="GLB52984.1"/>
    </source>
</evidence>
<dbReference type="AlphaFoldDB" id="A0A9W6EUT4"/>
<keyword evidence="1" id="KW-0812">Transmembrane</keyword>
<evidence type="ECO:0000256" key="1">
    <source>
        <dbReference type="SAM" id="Phobius"/>
    </source>
</evidence>
<sequence>MQILYKLKKLFLKCPHDVVLGVENSISVKHSSHVNDMSKNDLKKLLDFVKLEENYRQKKFITLLLTIAMIVGLFFFSQLISLDAYHGAENDKRVNNSIEEEKLRNNKNAMFVAFKRKRREFEKHIERGDKLAQNIYLYKALEEYQKAQVLFPEAYKVNFRITYTSTEICKRYKSRCREAHKLILKLQKKYPHREEVQELNKQISMRL</sequence>
<feature type="transmembrane region" description="Helical" evidence="1">
    <location>
        <begin position="60"/>
        <end position="80"/>
    </location>
</feature>
<protein>
    <recommendedName>
        <fullName evidence="4">Tetratricopeptide repeat protein</fullName>
    </recommendedName>
</protein>
<name>A0A9W6EUT4_9FLAO</name>
<accession>A0A9W6EUT4</accession>
<evidence type="ECO:0008006" key="4">
    <source>
        <dbReference type="Google" id="ProtNLM"/>
    </source>
</evidence>
<dbReference type="EMBL" id="BRVP01000013">
    <property type="protein sequence ID" value="GLB52984.1"/>
    <property type="molecule type" value="Genomic_DNA"/>
</dbReference>
<comment type="caution">
    <text evidence="2">The sequence shown here is derived from an EMBL/GenBank/DDBJ whole genome shotgun (WGS) entry which is preliminary data.</text>
</comment>
<organism evidence="2 3">
    <name type="scientific">Neptunitalea chrysea</name>
    <dbReference type="NCBI Taxonomy" id="1647581"/>
    <lineage>
        <taxon>Bacteria</taxon>
        <taxon>Pseudomonadati</taxon>
        <taxon>Bacteroidota</taxon>
        <taxon>Flavobacteriia</taxon>
        <taxon>Flavobacteriales</taxon>
        <taxon>Flavobacteriaceae</taxon>
        <taxon>Neptunitalea</taxon>
    </lineage>
</organism>
<gene>
    <name evidence="2" type="ORF">NBRC110019_20240</name>
</gene>